<dbReference type="EMBL" id="JAGFBR010000012">
    <property type="protein sequence ID" value="KAH0457512.1"/>
    <property type="molecule type" value="Genomic_DNA"/>
</dbReference>
<evidence type="ECO:0000313" key="2">
    <source>
        <dbReference type="Proteomes" id="UP000775213"/>
    </source>
</evidence>
<reference evidence="1 2" key="1">
    <citation type="journal article" date="2021" name="Hortic Res">
        <title>Chromosome-scale assembly of the Dendrobium chrysotoxum genome enhances the understanding of orchid evolution.</title>
        <authorList>
            <person name="Zhang Y."/>
            <person name="Zhang G.Q."/>
            <person name="Zhang D."/>
            <person name="Liu X.D."/>
            <person name="Xu X.Y."/>
            <person name="Sun W.H."/>
            <person name="Yu X."/>
            <person name="Zhu X."/>
            <person name="Wang Z.W."/>
            <person name="Zhao X."/>
            <person name="Zhong W.Y."/>
            <person name="Chen H."/>
            <person name="Yin W.L."/>
            <person name="Huang T."/>
            <person name="Niu S.C."/>
            <person name="Liu Z.J."/>
        </authorList>
    </citation>
    <scope>NUCLEOTIDE SEQUENCE [LARGE SCALE GENOMIC DNA]</scope>
    <source>
        <strain evidence="1">Lindl</strain>
    </source>
</reference>
<keyword evidence="2" id="KW-1185">Reference proteome</keyword>
<sequence>MINGWLFKLHSINSFMALSQRVYQNMPFKSTKFEAIKVFLGLKIDPKVFEYFFNLLNFSYRLMIANNWQSSNDGSGSCVKHGAPRFSHLSMQARCRSSPFYARSDGQPKFEHVFRWFWSTRVVHGLWLGSMCSISQMRCVGRGFMAWFDWIFLRLIPLRFESVVDARAIEDLLMRLEKIFDGM</sequence>
<name>A0AAV7GMK2_DENCH</name>
<accession>A0AAV7GMK2</accession>
<gene>
    <name evidence="1" type="ORF">IEQ34_012827</name>
</gene>
<dbReference type="AlphaFoldDB" id="A0AAV7GMK2"/>
<protein>
    <submittedName>
        <fullName evidence="1">Uncharacterized protein</fullName>
    </submittedName>
</protein>
<organism evidence="1 2">
    <name type="scientific">Dendrobium chrysotoxum</name>
    <name type="common">Orchid</name>
    <dbReference type="NCBI Taxonomy" id="161865"/>
    <lineage>
        <taxon>Eukaryota</taxon>
        <taxon>Viridiplantae</taxon>
        <taxon>Streptophyta</taxon>
        <taxon>Embryophyta</taxon>
        <taxon>Tracheophyta</taxon>
        <taxon>Spermatophyta</taxon>
        <taxon>Magnoliopsida</taxon>
        <taxon>Liliopsida</taxon>
        <taxon>Asparagales</taxon>
        <taxon>Orchidaceae</taxon>
        <taxon>Epidendroideae</taxon>
        <taxon>Malaxideae</taxon>
        <taxon>Dendrobiinae</taxon>
        <taxon>Dendrobium</taxon>
    </lineage>
</organism>
<proteinExistence type="predicted"/>
<dbReference type="Proteomes" id="UP000775213">
    <property type="component" value="Unassembled WGS sequence"/>
</dbReference>
<comment type="caution">
    <text evidence="1">The sequence shown here is derived from an EMBL/GenBank/DDBJ whole genome shotgun (WGS) entry which is preliminary data.</text>
</comment>
<evidence type="ECO:0000313" key="1">
    <source>
        <dbReference type="EMBL" id="KAH0457512.1"/>
    </source>
</evidence>